<organism evidence="1 2">
    <name type="scientific">Tigheibacillus halophilus</name>
    <dbReference type="NCBI Taxonomy" id="361280"/>
    <lineage>
        <taxon>Bacteria</taxon>
        <taxon>Bacillati</taxon>
        <taxon>Bacillota</taxon>
        <taxon>Bacilli</taxon>
        <taxon>Bacillales</taxon>
        <taxon>Bacillaceae</taxon>
        <taxon>Tigheibacillus</taxon>
    </lineage>
</organism>
<sequence length="81" mass="9451">MLEVKGQEKGALLEFITQGTATKEDLQKFKEALQAKTLQEEPLNILFIFKNIEGVTPKALIEDMKTFSYMKSIKKRRYRVR</sequence>
<dbReference type="EMBL" id="JAWDIP010000003">
    <property type="protein sequence ID" value="MDY0393565.1"/>
    <property type="molecule type" value="Genomic_DNA"/>
</dbReference>
<gene>
    <name evidence="1" type="ORF">RWE15_02820</name>
</gene>
<protein>
    <submittedName>
        <fullName evidence="1">Uncharacterized protein</fullName>
    </submittedName>
</protein>
<name>A0ABU5C384_9BACI</name>
<dbReference type="SUPFAM" id="SSF52091">
    <property type="entry name" value="SpoIIaa-like"/>
    <property type="match status" value="1"/>
</dbReference>
<evidence type="ECO:0000313" key="1">
    <source>
        <dbReference type="EMBL" id="MDY0393565.1"/>
    </source>
</evidence>
<dbReference type="InterPro" id="IPR021866">
    <property type="entry name" value="SpoIIAA-like"/>
</dbReference>
<dbReference type="Gene3D" id="3.40.50.10600">
    <property type="entry name" value="SpoIIaa-like domains"/>
    <property type="match status" value="1"/>
</dbReference>
<dbReference type="InterPro" id="IPR036513">
    <property type="entry name" value="STAS_dom_sf"/>
</dbReference>
<dbReference type="InterPro" id="IPR038396">
    <property type="entry name" value="SpoIIAA-like_sf"/>
</dbReference>
<dbReference type="Pfam" id="PF11964">
    <property type="entry name" value="SpoIIAA-like"/>
    <property type="match status" value="1"/>
</dbReference>
<comment type="caution">
    <text evidence="1">The sequence shown here is derived from an EMBL/GenBank/DDBJ whole genome shotgun (WGS) entry which is preliminary data.</text>
</comment>
<evidence type="ECO:0000313" key="2">
    <source>
        <dbReference type="Proteomes" id="UP001281447"/>
    </source>
</evidence>
<dbReference type="Proteomes" id="UP001281447">
    <property type="component" value="Unassembled WGS sequence"/>
</dbReference>
<proteinExistence type="predicted"/>
<reference evidence="1 2" key="1">
    <citation type="submission" date="2023-10" db="EMBL/GenBank/DDBJ databases">
        <title>Virgibacillus halophilus 5B73C genome.</title>
        <authorList>
            <person name="Miliotis G."/>
            <person name="Sengupta P."/>
            <person name="Hameed A."/>
            <person name="Chuvochina M."/>
            <person name="Mcdonagh F."/>
            <person name="Simpson A.C."/>
            <person name="Singh N.K."/>
            <person name="Rekha P.D."/>
            <person name="Raman K."/>
            <person name="Hugenholtz P."/>
            <person name="Venkateswaran K."/>
        </authorList>
    </citation>
    <scope>NUCLEOTIDE SEQUENCE [LARGE SCALE GENOMIC DNA]</scope>
    <source>
        <strain evidence="1 2">5B73C</strain>
    </source>
</reference>
<keyword evidence="2" id="KW-1185">Reference proteome</keyword>
<accession>A0ABU5C384</accession>